<comment type="caution">
    <text evidence="1">The sequence shown here is derived from an EMBL/GenBank/DDBJ whole genome shotgun (WGS) entry which is preliminary data.</text>
</comment>
<gene>
    <name evidence="1" type="ORF">HY912_24495</name>
</gene>
<evidence type="ECO:0000313" key="1">
    <source>
        <dbReference type="EMBL" id="MBI5252668.1"/>
    </source>
</evidence>
<dbReference type="InterPro" id="IPR014985">
    <property type="entry name" value="WbqC"/>
</dbReference>
<organism evidence="1 2">
    <name type="scientific">Desulfomonile tiedjei</name>
    <dbReference type="NCBI Taxonomy" id="2358"/>
    <lineage>
        <taxon>Bacteria</taxon>
        <taxon>Pseudomonadati</taxon>
        <taxon>Thermodesulfobacteriota</taxon>
        <taxon>Desulfomonilia</taxon>
        <taxon>Desulfomonilales</taxon>
        <taxon>Desulfomonilaceae</taxon>
        <taxon>Desulfomonile</taxon>
    </lineage>
</organism>
<sequence length="183" mass="21237">SDVEIIRSEAFPKDHVRSIELNYCRSPFFDHFFPELRVLLEEPEDSLYRLNVKLIRWMAKTFGIDARLERASDLKASGTRSDFLVDICKRVNAETYLSPIGSLDYLAEEYHVFDAHDITILFHNFHHTEYRQVFKPFMPYASALDLLFNEGGQSLSILRSGRRPSFTLKEAVEGFRDVTAPVE</sequence>
<dbReference type="Pfam" id="PF08889">
    <property type="entry name" value="WbqC"/>
    <property type="match status" value="1"/>
</dbReference>
<evidence type="ECO:0000313" key="2">
    <source>
        <dbReference type="Proteomes" id="UP000807825"/>
    </source>
</evidence>
<dbReference type="EMBL" id="JACRDE010000635">
    <property type="protein sequence ID" value="MBI5252668.1"/>
    <property type="molecule type" value="Genomic_DNA"/>
</dbReference>
<dbReference type="AlphaFoldDB" id="A0A9D6V6A7"/>
<feature type="non-terminal residue" evidence="1">
    <location>
        <position position="1"/>
    </location>
</feature>
<protein>
    <submittedName>
        <fullName evidence="1">WbqC family protein</fullName>
    </submittedName>
</protein>
<accession>A0A9D6V6A7</accession>
<reference evidence="1" key="1">
    <citation type="submission" date="2020-07" db="EMBL/GenBank/DDBJ databases">
        <title>Huge and variable diversity of episymbiotic CPR bacteria and DPANN archaea in groundwater ecosystems.</title>
        <authorList>
            <person name="He C.Y."/>
            <person name="Keren R."/>
            <person name="Whittaker M."/>
            <person name="Farag I.F."/>
            <person name="Doudna J."/>
            <person name="Cate J.H.D."/>
            <person name="Banfield J.F."/>
        </authorList>
    </citation>
    <scope>NUCLEOTIDE SEQUENCE</scope>
    <source>
        <strain evidence="1">NC_groundwater_1664_Pr3_B-0.1um_52_9</strain>
    </source>
</reference>
<proteinExistence type="predicted"/>
<name>A0A9D6V6A7_9BACT</name>
<dbReference type="Proteomes" id="UP000807825">
    <property type="component" value="Unassembled WGS sequence"/>
</dbReference>